<sequence>MPLNVVIPPEPKDPSMIHTYNRKETYSGELEGILVLCFLGILFGVIFKVIEVIFIAIFALISIYLTARNGEINIVSVLPMIVMIVMTSTMTWIQQSNFNKIQKSKFEI</sequence>
<dbReference type="OrthoDB" id="392050at2759"/>
<gene>
    <name evidence="2" type="primary">PowCR01_140041100</name>
    <name evidence="2" type="ORF">POWCR01_140041100</name>
</gene>
<dbReference type="EMBL" id="LT594518">
    <property type="protein sequence ID" value="SBT82543.1"/>
    <property type="molecule type" value="Genomic_DNA"/>
</dbReference>
<keyword evidence="1" id="KW-1133">Transmembrane helix</keyword>
<keyword evidence="1" id="KW-0812">Transmembrane</keyword>
<name>A0A1C3L5A9_PLAOA</name>
<organism evidence="2 3">
    <name type="scientific">Plasmodium ovale</name>
    <name type="common">malaria parasite P. ovale</name>
    <dbReference type="NCBI Taxonomy" id="36330"/>
    <lineage>
        <taxon>Eukaryota</taxon>
        <taxon>Sar</taxon>
        <taxon>Alveolata</taxon>
        <taxon>Apicomplexa</taxon>
        <taxon>Aconoidasida</taxon>
        <taxon>Haemosporida</taxon>
        <taxon>Plasmodiidae</taxon>
        <taxon>Plasmodium</taxon>
        <taxon>Plasmodium (Plasmodium)</taxon>
    </lineage>
</organism>
<dbReference type="VEuPathDB" id="PlasmoDB:POWCR01_140041100"/>
<evidence type="ECO:0000256" key="1">
    <source>
        <dbReference type="SAM" id="Phobius"/>
    </source>
</evidence>
<reference evidence="2 3" key="1">
    <citation type="submission" date="2016-06" db="EMBL/GenBank/DDBJ databases">
        <authorList>
            <consortium name="Pathogen Informatics"/>
        </authorList>
    </citation>
    <scope>NUCLEOTIDE SEQUENCE [LARGE SCALE GENOMIC DNA]</scope>
    <source>
        <strain evidence="2">PowCR01</strain>
    </source>
</reference>
<accession>A0A1C3L5A9</accession>
<dbReference type="AlphaFoldDB" id="A0A1C3L5A9"/>
<feature type="transmembrane region" description="Helical" evidence="1">
    <location>
        <begin position="72"/>
        <end position="93"/>
    </location>
</feature>
<protein>
    <submittedName>
        <fullName evidence="2">Uncharacterized protein</fullName>
    </submittedName>
</protein>
<dbReference type="Proteomes" id="UP000243200">
    <property type="component" value="Chromosome 14"/>
</dbReference>
<evidence type="ECO:0000313" key="2">
    <source>
        <dbReference type="EMBL" id="SBT82543.1"/>
    </source>
</evidence>
<dbReference type="VEuPathDB" id="PlasmoDB:PocGH01_14046900"/>
<proteinExistence type="predicted"/>
<keyword evidence="1" id="KW-0472">Membrane</keyword>
<evidence type="ECO:0000313" key="3">
    <source>
        <dbReference type="Proteomes" id="UP000243200"/>
    </source>
</evidence>
<feature type="transmembrane region" description="Helical" evidence="1">
    <location>
        <begin position="33"/>
        <end position="66"/>
    </location>
</feature>